<dbReference type="InterPro" id="IPR036047">
    <property type="entry name" value="F-box-like_dom_sf"/>
</dbReference>
<evidence type="ECO:0000313" key="1">
    <source>
        <dbReference type="EMBL" id="CAD7698755.1"/>
    </source>
</evidence>
<evidence type="ECO:0008006" key="3">
    <source>
        <dbReference type="Google" id="ProtNLM"/>
    </source>
</evidence>
<reference evidence="1" key="1">
    <citation type="submission" date="2020-12" db="EMBL/GenBank/DDBJ databases">
        <authorList>
            <person name="Iha C."/>
        </authorList>
    </citation>
    <scope>NUCLEOTIDE SEQUENCE</scope>
</reference>
<accession>A0A8S1IY68</accession>
<keyword evidence="2" id="KW-1185">Reference proteome</keyword>
<dbReference type="Proteomes" id="UP000708148">
    <property type="component" value="Unassembled WGS sequence"/>
</dbReference>
<sequence>MEEAGGARGGSIQDLPADFVVRAFLLIDDVRDVLSLQATCKRFCALGRSRLVWRPRLEADLGIRLEQRLEGDELSLQRLYRNAATGRTEVVRYWGVMTDGGCDNDWLHYWVDNLFVPNHWESFCSAGGGNVHCFGLLLCEELEHDKRSAADREYMIKKCRYPAARLFNEHFNRRSIDNAYSLLQCWSTPELEHFVLALYHDLQNGGPLGRLLEMGLTGQELQRERVRMRELVRRLEHQATVNARGIISREGKPRNVGKGKAAGKGKNALVLYDSLCTNVLQQMDRQIVGVIDRLMVSRRGSFSCPVSSGAIFIGNLTNLSQFKTHDDVIGSLQQMAATPYCVALDNMADRVSVTLASEAGKLPPIVATHSNPAGEWMEFDVRTKSRCRLRPLIWFHFYTKQESDAVRAQLQLQKGPFGEHLLSTSTSEGSEEEVLAEDVAEALFHGPQQGDSALRKTTGRDRLDVWLKQRVAANVVCVKLINQEDLMSQWGDDHEAPNIDINCIAFNGQRVLLPPGIQLAGE</sequence>
<name>A0A8S1IY68_9CHLO</name>
<organism evidence="1 2">
    <name type="scientific">Ostreobium quekettii</name>
    <dbReference type="NCBI Taxonomy" id="121088"/>
    <lineage>
        <taxon>Eukaryota</taxon>
        <taxon>Viridiplantae</taxon>
        <taxon>Chlorophyta</taxon>
        <taxon>core chlorophytes</taxon>
        <taxon>Ulvophyceae</taxon>
        <taxon>TCBD clade</taxon>
        <taxon>Bryopsidales</taxon>
        <taxon>Ostreobineae</taxon>
        <taxon>Ostreobiaceae</taxon>
        <taxon>Ostreobium</taxon>
    </lineage>
</organism>
<dbReference type="EMBL" id="CAJHUC010000882">
    <property type="protein sequence ID" value="CAD7698755.1"/>
    <property type="molecule type" value="Genomic_DNA"/>
</dbReference>
<evidence type="ECO:0000313" key="2">
    <source>
        <dbReference type="Proteomes" id="UP000708148"/>
    </source>
</evidence>
<dbReference type="AlphaFoldDB" id="A0A8S1IY68"/>
<comment type="caution">
    <text evidence="1">The sequence shown here is derived from an EMBL/GenBank/DDBJ whole genome shotgun (WGS) entry which is preliminary data.</text>
</comment>
<dbReference type="OrthoDB" id="513144at2759"/>
<gene>
    <name evidence="1" type="ORF">OSTQU699_LOCUS4114</name>
</gene>
<protein>
    <recommendedName>
        <fullName evidence="3">F-box domain-containing protein</fullName>
    </recommendedName>
</protein>
<proteinExistence type="predicted"/>
<dbReference type="SUPFAM" id="SSF81383">
    <property type="entry name" value="F-box domain"/>
    <property type="match status" value="1"/>
</dbReference>